<dbReference type="EC" id="2.7.2.4" evidence="6 16"/>
<evidence type="ECO:0000256" key="2">
    <source>
        <dbReference type="ARBA" id="ARBA00004766"/>
    </source>
</evidence>
<dbReference type="InterPro" id="IPR001341">
    <property type="entry name" value="Asp_kinase"/>
</dbReference>
<dbReference type="NCBIfam" id="TIGR00657">
    <property type="entry name" value="asp_kinases"/>
    <property type="match status" value="1"/>
</dbReference>
<dbReference type="Proteomes" id="UP001595824">
    <property type="component" value="Unassembled WGS sequence"/>
</dbReference>
<evidence type="ECO:0000256" key="9">
    <source>
        <dbReference type="ARBA" id="ARBA00022679"/>
    </source>
</evidence>
<dbReference type="CDD" id="cd04261">
    <property type="entry name" value="AAK_AKii-LysC-BS"/>
    <property type="match status" value="1"/>
</dbReference>
<comment type="pathway">
    <text evidence="3 17">Amino-acid biosynthesis; L-methionine biosynthesis via de novo pathway; L-homoserine from L-aspartate: step 1/3.</text>
</comment>
<comment type="pathway">
    <text evidence="2 17">Amino-acid biosynthesis; L-lysine biosynthesis via DAP pathway; (S)-tetrahydrodipicolinate from L-aspartate: step 1/4.</text>
</comment>
<dbReference type="InterPro" id="IPR045865">
    <property type="entry name" value="ACT-like_dom_sf"/>
</dbReference>
<comment type="similarity">
    <text evidence="5 16">Belongs to the aspartokinase family.</text>
</comment>
<dbReference type="InterPro" id="IPR005260">
    <property type="entry name" value="Asp_kin_monofn"/>
</dbReference>
<dbReference type="InterPro" id="IPR018042">
    <property type="entry name" value="Aspartate_kinase_CS"/>
</dbReference>
<evidence type="ECO:0000259" key="18">
    <source>
        <dbReference type="Pfam" id="PF00696"/>
    </source>
</evidence>
<dbReference type="GO" id="GO:0004072">
    <property type="term" value="F:aspartate kinase activity"/>
    <property type="evidence" value="ECO:0007669"/>
    <property type="project" value="UniProtKB-EC"/>
</dbReference>
<keyword evidence="13" id="KW-0220">Diaminopimelate biosynthesis</keyword>
<reference evidence="20" key="1">
    <citation type="journal article" date="2019" name="Int. J. Syst. Evol. Microbiol.">
        <title>The Global Catalogue of Microorganisms (GCM) 10K type strain sequencing project: providing services to taxonomists for standard genome sequencing and annotation.</title>
        <authorList>
            <consortium name="The Broad Institute Genomics Platform"/>
            <consortium name="The Broad Institute Genome Sequencing Center for Infectious Disease"/>
            <person name="Wu L."/>
            <person name="Ma J."/>
        </authorList>
    </citation>
    <scope>NUCLEOTIDE SEQUENCE [LARGE SCALE GENOMIC DNA]</scope>
    <source>
        <strain evidence="20">PCU 347</strain>
    </source>
</reference>
<dbReference type="InterPro" id="IPR001048">
    <property type="entry name" value="Asp/Glu/Uridylate_kinase"/>
</dbReference>
<keyword evidence="9 16" id="KW-0808">Transferase</keyword>
<accession>A0ABV8T8M3</accession>
<dbReference type="InterPro" id="IPR041740">
    <property type="entry name" value="AKii-LysC-BS"/>
</dbReference>
<organism evidence="19 20">
    <name type="scientific">Streptomyces andamanensis</name>
    <dbReference type="NCBI Taxonomy" id="1565035"/>
    <lineage>
        <taxon>Bacteria</taxon>
        <taxon>Bacillati</taxon>
        <taxon>Actinomycetota</taxon>
        <taxon>Actinomycetes</taxon>
        <taxon>Kitasatosporales</taxon>
        <taxon>Streptomycetaceae</taxon>
        <taxon>Streptomyces</taxon>
    </lineage>
</organism>
<dbReference type="SUPFAM" id="SSF55021">
    <property type="entry name" value="ACT-like"/>
    <property type="match status" value="1"/>
</dbReference>
<evidence type="ECO:0000256" key="14">
    <source>
        <dbReference type="ARBA" id="ARBA00023154"/>
    </source>
</evidence>
<comment type="catalytic activity">
    <reaction evidence="15 16">
        <text>L-aspartate + ATP = 4-phospho-L-aspartate + ADP</text>
        <dbReference type="Rhea" id="RHEA:23776"/>
        <dbReference type="ChEBI" id="CHEBI:29991"/>
        <dbReference type="ChEBI" id="CHEBI:30616"/>
        <dbReference type="ChEBI" id="CHEBI:57535"/>
        <dbReference type="ChEBI" id="CHEBI:456216"/>
        <dbReference type="EC" id="2.7.2.4"/>
    </reaction>
</comment>
<evidence type="ECO:0000256" key="8">
    <source>
        <dbReference type="ARBA" id="ARBA00022605"/>
    </source>
</evidence>
<protein>
    <recommendedName>
        <fullName evidence="7 16">Aspartokinase</fullName>
        <ecNumber evidence="6 16">2.7.2.4</ecNumber>
    </recommendedName>
</protein>
<evidence type="ECO:0000256" key="17">
    <source>
        <dbReference type="RuleBase" id="RU004249"/>
    </source>
</evidence>
<dbReference type="SUPFAM" id="SSF53633">
    <property type="entry name" value="Carbamate kinase-like"/>
    <property type="match status" value="1"/>
</dbReference>
<comment type="function">
    <text evidence="1">Catalyzes the phosphorylation of the beta-carboxyl group of aspartic acid with ATP to yield 4-phospho-L-aspartate, which is involved in the branched biosynthetic pathway leading to the biosynthesis of amino acids lysine, threonine, isoleucine and methionine.</text>
</comment>
<evidence type="ECO:0000256" key="5">
    <source>
        <dbReference type="ARBA" id="ARBA00010122"/>
    </source>
</evidence>
<dbReference type="PANTHER" id="PTHR21499:SF3">
    <property type="entry name" value="ASPARTOKINASE"/>
    <property type="match status" value="1"/>
</dbReference>
<dbReference type="Gene3D" id="3.30.2130.10">
    <property type="entry name" value="VC0802-like"/>
    <property type="match status" value="1"/>
</dbReference>
<dbReference type="RefSeq" id="WP_381736872.1">
    <property type="nucleotide sequence ID" value="NZ_JBHSDP010000005.1"/>
</dbReference>
<feature type="domain" description="Aspartate/glutamate/uridylate kinase" evidence="18">
    <location>
        <begin position="1"/>
        <end position="229"/>
    </location>
</feature>
<dbReference type="EMBL" id="JBHSDP010000005">
    <property type="protein sequence ID" value="MFC4326948.1"/>
    <property type="molecule type" value="Genomic_DNA"/>
</dbReference>
<sequence length="419" mass="42553">MLIVQKYGGSSLQDADRIRQIAARVLKTQRSGHEVVVVCSAMGDSSDELIDLAEEVSGNRPAREMDMLLTSGERVSNALMAMAVHDLGGSARSLSGAQAGIFTDAGHGAAGIVEVAPVRVREVLARGAVALVAGFQGLCRETGDITTLGRGGSDVTAVALAAALDADVCEIYTDVDGVFSADPRVVAGARLLKTVSSTDMLEMAATGAKVLMPRCVEYARRHGVEICVRSSFTDGPGTLVSRTPPPAGTGPRVTGVTHTGAMELVTVADPAAGPAAGTRFSVLLAEVSTLLAEARTPADMVQAVATPAGGEVAFTVPAADAPRTVGLLERHRDRLGHGPVRRLSGFGRVSVVGAGHPGAAGVAAALAGAGIGVRLTAATGLRVSALCAADRLHDAVRALHSACDLDTATEAVVHAGTGR</sequence>
<name>A0ABV8T8M3_9ACTN</name>
<proteinExistence type="inferred from homology"/>
<dbReference type="Gene3D" id="3.40.1160.10">
    <property type="entry name" value="Acetylglutamate kinase-like"/>
    <property type="match status" value="1"/>
</dbReference>
<evidence type="ECO:0000256" key="10">
    <source>
        <dbReference type="ARBA" id="ARBA00022741"/>
    </source>
</evidence>
<evidence type="ECO:0000256" key="4">
    <source>
        <dbReference type="ARBA" id="ARBA00005139"/>
    </source>
</evidence>
<evidence type="ECO:0000313" key="19">
    <source>
        <dbReference type="EMBL" id="MFC4326948.1"/>
    </source>
</evidence>
<dbReference type="PROSITE" id="PS00324">
    <property type="entry name" value="ASPARTOKINASE"/>
    <property type="match status" value="1"/>
</dbReference>
<keyword evidence="8 17" id="KW-0028">Amino-acid biosynthesis</keyword>
<keyword evidence="14" id="KW-0457">Lysine biosynthesis</keyword>
<evidence type="ECO:0000256" key="7">
    <source>
        <dbReference type="ARBA" id="ARBA00016273"/>
    </source>
</evidence>
<dbReference type="InterPro" id="IPR036393">
    <property type="entry name" value="AceGlu_kinase-like_sf"/>
</dbReference>
<dbReference type="Pfam" id="PF00696">
    <property type="entry name" value="AA_kinase"/>
    <property type="match status" value="1"/>
</dbReference>
<evidence type="ECO:0000256" key="12">
    <source>
        <dbReference type="ARBA" id="ARBA00022840"/>
    </source>
</evidence>
<dbReference type="PIRSF" id="PIRSF000726">
    <property type="entry name" value="Asp_kin"/>
    <property type="match status" value="1"/>
</dbReference>
<keyword evidence="11 16" id="KW-0418">Kinase</keyword>
<evidence type="ECO:0000256" key="6">
    <source>
        <dbReference type="ARBA" id="ARBA00013059"/>
    </source>
</evidence>
<evidence type="ECO:0000256" key="11">
    <source>
        <dbReference type="ARBA" id="ARBA00022777"/>
    </source>
</evidence>
<comment type="caution">
    <text evidence="19">The sequence shown here is derived from an EMBL/GenBank/DDBJ whole genome shotgun (WGS) entry which is preliminary data.</text>
</comment>
<evidence type="ECO:0000256" key="16">
    <source>
        <dbReference type="RuleBase" id="RU003448"/>
    </source>
</evidence>
<keyword evidence="12" id="KW-0067">ATP-binding</keyword>
<dbReference type="NCBIfam" id="NF005155">
    <property type="entry name" value="PRK06635.1-4"/>
    <property type="match status" value="1"/>
</dbReference>
<keyword evidence="20" id="KW-1185">Reference proteome</keyword>
<dbReference type="NCBIfam" id="NF005154">
    <property type="entry name" value="PRK06635.1-2"/>
    <property type="match status" value="1"/>
</dbReference>
<comment type="pathway">
    <text evidence="4 17">Amino-acid biosynthesis; L-threonine biosynthesis; L-threonine from L-aspartate: step 1/5.</text>
</comment>
<evidence type="ECO:0000256" key="13">
    <source>
        <dbReference type="ARBA" id="ARBA00022915"/>
    </source>
</evidence>
<evidence type="ECO:0000313" key="20">
    <source>
        <dbReference type="Proteomes" id="UP001595824"/>
    </source>
</evidence>
<gene>
    <name evidence="19" type="ORF">ACFPC0_03695</name>
</gene>
<keyword evidence="10" id="KW-0547">Nucleotide-binding</keyword>
<evidence type="ECO:0000256" key="15">
    <source>
        <dbReference type="ARBA" id="ARBA00047872"/>
    </source>
</evidence>
<dbReference type="PANTHER" id="PTHR21499">
    <property type="entry name" value="ASPARTATE KINASE"/>
    <property type="match status" value="1"/>
</dbReference>
<evidence type="ECO:0000256" key="1">
    <source>
        <dbReference type="ARBA" id="ARBA00002843"/>
    </source>
</evidence>
<evidence type="ECO:0000256" key="3">
    <source>
        <dbReference type="ARBA" id="ARBA00004986"/>
    </source>
</evidence>